<proteinExistence type="predicted"/>
<dbReference type="PROSITE" id="PS50977">
    <property type="entry name" value="HTH_TETR_2"/>
    <property type="match status" value="1"/>
</dbReference>
<reference evidence="6 7" key="1">
    <citation type="submission" date="2024-09" db="EMBL/GenBank/DDBJ databases">
        <authorList>
            <person name="Sun Q."/>
            <person name="Mori K."/>
        </authorList>
    </citation>
    <scope>NUCLEOTIDE SEQUENCE [LARGE SCALE GENOMIC DNA]</scope>
    <source>
        <strain evidence="6 7">CGMCC 1.15906</strain>
    </source>
</reference>
<keyword evidence="1" id="KW-0805">Transcription regulation</keyword>
<dbReference type="InterPro" id="IPR009057">
    <property type="entry name" value="Homeodomain-like_sf"/>
</dbReference>
<dbReference type="InterPro" id="IPR050109">
    <property type="entry name" value="HTH-type_TetR-like_transc_reg"/>
</dbReference>
<comment type="caution">
    <text evidence="6">The sequence shown here is derived from an EMBL/GenBank/DDBJ whole genome shotgun (WGS) entry which is preliminary data.</text>
</comment>
<name>A0ABV6QIR0_9ACTN</name>
<protein>
    <submittedName>
        <fullName evidence="6">TetR/AcrR family transcriptional regulator</fullName>
    </submittedName>
</protein>
<dbReference type="Pfam" id="PF00440">
    <property type="entry name" value="TetR_N"/>
    <property type="match status" value="1"/>
</dbReference>
<evidence type="ECO:0000256" key="4">
    <source>
        <dbReference type="PROSITE-ProRule" id="PRU00335"/>
    </source>
</evidence>
<gene>
    <name evidence="6" type="ORF">ACFFGN_10730</name>
</gene>
<sequence>MSFIQTARRAQIIEAAIETVAAIGYGQASLARIAGQAEISKSVISYHFSNKEDLLEKVVEQVLSDWNASMRPLLEAEPTAAGRLAAYIRSRLAYLRENRRRVVALTEIIMNHRDADGRLVFAERDAEPVDELLAILRAGQSAGEFRAFDSMVLAMTVTQALEGAMTRWAEQPETDLATYAEELVTLFRLATDTQEPER</sequence>
<dbReference type="PANTHER" id="PTHR30055">
    <property type="entry name" value="HTH-TYPE TRANSCRIPTIONAL REGULATOR RUTR"/>
    <property type="match status" value="1"/>
</dbReference>
<dbReference type="SUPFAM" id="SSF46689">
    <property type="entry name" value="Homeodomain-like"/>
    <property type="match status" value="1"/>
</dbReference>
<dbReference type="Proteomes" id="UP001589890">
    <property type="component" value="Unassembled WGS sequence"/>
</dbReference>
<evidence type="ECO:0000259" key="5">
    <source>
        <dbReference type="PROSITE" id="PS50977"/>
    </source>
</evidence>
<dbReference type="PANTHER" id="PTHR30055:SF234">
    <property type="entry name" value="HTH-TYPE TRANSCRIPTIONAL REGULATOR BETI"/>
    <property type="match status" value="1"/>
</dbReference>
<accession>A0ABV6QIR0</accession>
<dbReference type="SUPFAM" id="SSF48498">
    <property type="entry name" value="Tetracyclin repressor-like, C-terminal domain"/>
    <property type="match status" value="1"/>
</dbReference>
<evidence type="ECO:0000313" key="6">
    <source>
        <dbReference type="EMBL" id="MFC0624537.1"/>
    </source>
</evidence>
<keyword evidence="7" id="KW-1185">Reference proteome</keyword>
<dbReference type="EMBL" id="JBHLTC010000012">
    <property type="protein sequence ID" value="MFC0624537.1"/>
    <property type="molecule type" value="Genomic_DNA"/>
</dbReference>
<evidence type="ECO:0000256" key="2">
    <source>
        <dbReference type="ARBA" id="ARBA00023125"/>
    </source>
</evidence>
<dbReference type="Gene3D" id="1.10.10.60">
    <property type="entry name" value="Homeodomain-like"/>
    <property type="match status" value="1"/>
</dbReference>
<dbReference type="InterPro" id="IPR036271">
    <property type="entry name" value="Tet_transcr_reg_TetR-rel_C_sf"/>
</dbReference>
<evidence type="ECO:0000256" key="1">
    <source>
        <dbReference type="ARBA" id="ARBA00023015"/>
    </source>
</evidence>
<dbReference type="InterPro" id="IPR001647">
    <property type="entry name" value="HTH_TetR"/>
</dbReference>
<dbReference type="Gene3D" id="1.10.357.10">
    <property type="entry name" value="Tetracycline Repressor, domain 2"/>
    <property type="match status" value="1"/>
</dbReference>
<evidence type="ECO:0000313" key="7">
    <source>
        <dbReference type="Proteomes" id="UP001589890"/>
    </source>
</evidence>
<evidence type="ECO:0000256" key="3">
    <source>
        <dbReference type="ARBA" id="ARBA00023163"/>
    </source>
</evidence>
<keyword evidence="3" id="KW-0804">Transcription</keyword>
<keyword evidence="2 4" id="KW-0238">DNA-binding</keyword>
<feature type="DNA-binding region" description="H-T-H motif" evidence="4">
    <location>
        <begin position="29"/>
        <end position="48"/>
    </location>
</feature>
<organism evidence="6 7">
    <name type="scientific">Kribbella deserti</name>
    <dbReference type="NCBI Taxonomy" id="1926257"/>
    <lineage>
        <taxon>Bacteria</taxon>
        <taxon>Bacillati</taxon>
        <taxon>Actinomycetota</taxon>
        <taxon>Actinomycetes</taxon>
        <taxon>Propionibacteriales</taxon>
        <taxon>Kribbellaceae</taxon>
        <taxon>Kribbella</taxon>
    </lineage>
</organism>
<feature type="domain" description="HTH tetR-type" evidence="5">
    <location>
        <begin position="6"/>
        <end position="66"/>
    </location>
</feature>
<dbReference type="RefSeq" id="WP_380046021.1">
    <property type="nucleotide sequence ID" value="NZ_JBHLTC010000012.1"/>
</dbReference>
<dbReference type="PRINTS" id="PR00455">
    <property type="entry name" value="HTHTETR"/>
</dbReference>